<sequence>MNCYKLSFNIIS</sequence>
<proteinExistence type="predicted"/>
<name>A0A2P2IIM2_RHIMU</name>
<protein>
    <submittedName>
        <fullName evidence="1">Uncharacterized protein</fullName>
    </submittedName>
</protein>
<reference evidence="1" key="1">
    <citation type="submission" date="2018-02" db="EMBL/GenBank/DDBJ databases">
        <title>Rhizophora mucronata_Transcriptome.</title>
        <authorList>
            <person name="Meera S.P."/>
            <person name="Sreeshan A."/>
            <person name="Augustine A."/>
        </authorList>
    </citation>
    <scope>NUCLEOTIDE SEQUENCE</scope>
    <source>
        <tissue evidence="1">Leaf</tissue>
    </source>
</reference>
<accession>A0A2P2IIM2</accession>
<organism evidence="1">
    <name type="scientific">Rhizophora mucronata</name>
    <name type="common">Asiatic mangrove</name>
    <dbReference type="NCBI Taxonomy" id="61149"/>
    <lineage>
        <taxon>Eukaryota</taxon>
        <taxon>Viridiplantae</taxon>
        <taxon>Streptophyta</taxon>
        <taxon>Embryophyta</taxon>
        <taxon>Tracheophyta</taxon>
        <taxon>Spermatophyta</taxon>
        <taxon>Magnoliopsida</taxon>
        <taxon>eudicotyledons</taxon>
        <taxon>Gunneridae</taxon>
        <taxon>Pentapetalae</taxon>
        <taxon>rosids</taxon>
        <taxon>fabids</taxon>
        <taxon>Malpighiales</taxon>
        <taxon>Rhizophoraceae</taxon>
        <taxon>Rhizophora</taxon>
    </lineage>
</organism>
<evidence type="ECO:0000313" key="1">
    <source>
        <dbReference type="EMBL" id="MBW81074.1"/>
    </source>
</evidence>
<dbReference type="EMBL" id="GGEC01000591">
    <property type="protein sequence ID" value="MBW81074.1"/>
    <property type="molecule type" value="Transcribed_RNA"/>
</dbReference>